<name>Q0YPG5_9CHLB</name>
<comment type="caution">
    <text evidence="1">The sequence shown here is derived from an EMBL/GenBank/DDBJ whole genome shotgun (WGS) entry which is preliminary data.</text>
</comment>
<keyword evidence="2" id="KW-1185">Reference proteome</keyword>
<organism evidence="1 2">
    <name type="scientific">Chlorobium ferrooxidans DSM 13031</name>
    <dbReference type="NCBI Taxonomy" id="377431"/>
    <lineage>
        <taxon>Bacteria</taxon>
        <taxon>Pseudomonadati</taxon>
        <taxon>Chlorobiota</taxon>
        <taxon>Chlorobiia</taxon>
        <taxon>Chlorobiales</taxon>
        <taxon>Chlorobiaceae</taxon>
        <taxon>Chlorobium/Pelodictyon group</taxon>
        <taxon>Chlorobium</taxon>
    </lineage>
</organism>
<reference evidence="1 2" key="2">
    <citation type="submission" date="2006-07" db="EMBL/GenBank/DDBJ databases">
        <title>Sequencing of the draft genome and assembly of Chlorobium ferroxidans DSM 13031.</title>
        <authorList>
            <consortium name="US DOE Joint Genome Institute (JGI-PGF)"/>
            <person name="Copeland A."/>
            <person name="Lucas S."/>
            <person name="Lapidus A."/>
            <person name="Barry K."/>
            <person name="Glavina del Rio T."/>
            <person name="Dalin E."/>
            <person name="Tice H."/>
            <person name="Bruce D."/>
            <person name="Pitluck S."/>
            <person name="Richardson P."/>
        </authorList>
    </citation>
    <scope>NUCLEOTIDE SEQUENCE [LARGE SCALE GENOMIC DNA]</scope>
    <source>
        <strain evidence="1 2">DSM 13031</strain>
    </source>
</reference>
<dbReference type="EMBL" id="AASE01000028">
    <property type="protein sequence ID" value="EAT58182.1"/>
    <property type="molecule type" value="Genomic_DNA"/>
</dbReference>
<reference evidence="1 2" key="1">
    <citation type="submission" date="2006-07" db="EMBL/GenBank/DDBJ databases">
        <title>Annotation of the draft genome assembly of Chlorobium ferroxidans DSM 13031.</title>
        <authorList>
            <consortium name="US DOE Joint Genome Institute (JGI-ORNL)"/>
            <person name="Larimer F."/>
            <person name="Land M."/>
            <person name="Hauser L."/>
        </authorList>
    </citation>
    <scope>NUCLEOTIDE SEQUENCE [LARGE SCALE GENOMIC DNA]</scope>
    <source>
        <strain evidence="1 2">DSM 13031</strain>
    </source>
</reference>
<dbReference type="InterPro" id="IPR023296">
    <property type="entry name" value="Glyco_hydro_beta-prop_sf"/>
</dbReference>
<sequence>MRKSLWYAAGVTVLLFANPLPDAHAEISVTITKVSKPAFVIDSRPVFVKPANLGFSIASAGFYDLISYNNRYYLYYNNAWYRSSNYRGPWSVIRAEMLPLKIRKQSISEIRISRDNEMRKLKNRTNLLKQQTGQ</sequence>
<dbReference type="Proteomes" id="UP000004162">
    <property type="component" value="Unassembled WGS sequence"/>
</dbReference>
<evidence type="ECO:0000313" key="2">
    <source>
        <dbReference type="Proteomes" id="UP000004162"/>
    </source>
</evidence>
<dbReference type="SUPFAM" id="SSF75005">
    <property type="entry name" value="Arabinanase/levansucrase/invertase"/>
    <property type="match status" value="1"/>
</dbReference>
<gene>
    <name evidence="1" type="ORF">CferDRAFT_0301</name>
</gene>
<proteinExistence type="predicted"/>
<protein>
    <submittedName>
        <fullName evidence="1">Uncharacterized protein</fullName>
    </submittedName>
</protein>
<dbReference type="OrthoDB" id="595179at2"/>
<dbReference type="RefSeq" id="WP_006367220.1">
    <property type="nucleotide sequence ID" value="NZ_AASE01000028.1"/>
</dbReference>
<evidence type="ECO:0000313" key="1">
    <source>
        <dbReference type="EMBL" id="EAT58182.1"/>
    </source>
</evidence>
<accession>Q0YPG5</accession>
<dbReference type="AlphaFoldDB" id="Q0YPG5"/>